<organism evidence="1 2">
    <name type="scientific">Paenibacillus aurantius</name>
    <dbReference type="NCBI Taxonomy" id="2918900"/>
    <lineage>
        <taxon>Bacteria</taxon>
        <taxon>Bacillati</taxon>
        <taxon>Bacillota</taxon>
        <taxon>Bacilli</taxon>
        <taxon>Bacillales</taxon>
        <taxon>Paenibacillaceae</taxon>
        <taxon>Paenibacillus</taxon>
    </lineage>
</organism>
<reference evidence="1 2" key="1">
    <citation type="submission" date="2022-02" db="EMBL/GenBank/DDBJ databases">
        <title>Paenibacillus sp. MBLB1776 Whole Genome Shotgun Sequencing.</title>
        <authorList>
            <person name="Hwang C.Y."/>
            <person name="Cho E.-S."/>
            <person name="Seo M.-J."/>
        </authorList>
    </citation>
    <scope>NUCLEOTIDE SEQUENCE [LARGE SCALE GENOMIC DNA]</scope>
    <source>
        <strain evidence="1 2">MBLB1776</strain>
    </source>
</reference>
<dbReference type="InterPro" id="IPR009097">
    <property type="entry name" value="Cyclic_Pdiesterase"/>
</dbReference>
<keyword evidence="1" id="KW-0436">Ligase</keyword>
<dbReference type="EMBL" id="CP130318">
    <property type="protein sequence ID" value="WNQ12793.1"/>
    <property type="molecule type" value="Genomic_DNA"/>
</dbReference>
<proteinExistence type="predicted"/>
<dbReference type="Proteomes" id="UP001305702">
    <property type="component" value="Chromosome"/>
</dbReference>
<keyword evidence="2" id="KW-1185">Reference proteome</keyword>
<dbReference type="Gene3D" id="3.90.1140.10">
    <property type="entry name" value="Cyclic phosphodiesterase"/>
    <property type="match status" value="1"/>
</dbReference>
<sequence length="177" mass="20427">MQHFIGIVPPEEYVERIVAFQKRWPSSRLPQLVEPHITVKAQSGLTEDRQWLERVRKIGAEFPGFSLSLGESKWFARAVLYLDVRSKELHALHAQLVQAVSPTEKQMVRYSELDRFLPHLTLGQTYWGLSEAELAEMEEGVAEALAPYPSFRVTRFRIYQEITTNRYVPLEDVELGG</sequence>
<dbReference type="KEGG" id="paun:MJA45_07105"/>
<evidence type="ECO:0000313" key="1">
    <source>
        <dbReference type="EMBL" id="WNQ12793.1"/>
    </source>
</evidence>
<dbReference type="RefSeq" id="WP_315606572.1">
    <property type="nucleotide sequence ID" value="NZ_CP130318.1"/>
</dbReference>
<protein>
    <submittedName>
        <fullName evidence="1">2'-5' RNA ligase family protein</fullName>
    </submittedName>
</protein>
<evidence type="ECO:0000313" key="2">
    <source>
        <dbReference type="Proteomes" id="UP001305702"/>
    </source>
</evidence>
<accession>A0AA96RGY4</accession>
<dbReference type="PANTHER" id="PTHR40037:SF1">
    <property type="entry name" value="PHOSPHOESTERASE SAOUHSC_00951-RELATED"/>
    <property type="match status" value="1"/>
</dbReference>
<dbReference type="Pfam" id="PF13563">
    <property type="entry name" value="2_5_RNA_ligase2"/>
    <property type="match status" value="1"/>
</dbReference>
<name>A0AA96RGY4_9BACL</name>
<dbReference type="PANTHER" id="PTHR40037">
    <property type="entry name" value="PHOSPHOESTERASE YJCG-RELATED"/>
    <property type="match status" value="1"/>
</dbReference>
<dbReference type="GO" id="GO:0016874">
    <property type="term" value="F:ligase activity"/>
    <property type="evidence" value="ECO:0007669"/>
    <property type="project" value="UniProtKB-KW"/>
</dbReference>
<dbReference type="InterPro" id="IPR050580">
    <property type="entry name" value="2H_phosphoesterase_YjcG-like"/>
</dbReference>
<gene>
    <name evidence="1" type="ORF">MJA45_07105</name>
</gene>
<dbReference type="AlphaFoldDB" id="A0AA96RGY4"/>
<dbReference type="SUPFAM" id="SSF55144">
    <property type="entry name" value="LigT-like"/>
    <property type="match status" value="1"/>
</dbReference>